<dbReference type="EMBL" id="LATX01002314">
    <property type="protein sequence ID" value="KTB31526.1"/>
    <property type="molecule type" value="Genomic_DNA"/>
</dbReference>
<evidence type="ECO:0000313" key="5">
    <source>
        <dbReference type="Proteomes" id="UP000054988"/>
    </source>
</evidence>
<sequence length="693" mass="76309">MSKRMGSHHFLIGSACLFSLVGFVESQNTLGLAPRKYSPLSLGEIQPSGWLADQLQVQVNGLAGRQHTFYNYIANTDWTGGTALYSNLEEAGSYWFNGIVPTGVLGNSDELRSRASDFMKFVLDHQDETGWIGPEVLDQSKPRFLWGRYPFLLGVTQFLEANNQNETGVVDSVYKFVELANKMLTNGEGKDPDGWGNARWFEFGISLQWLYEFHPNGKEQLLLDTMNKLKQSGFDWERVFSEELFPKTSAWGLPNPFNTPLVWHGVNVAEALKAGAVAYRFTHNETELSATSAAWDRLFTYHGRPSGVFAADEHLAGLEATRGSELCLVVELMFSGSYLYQVMADPKFADRVEKIAYNALPATLTGDMWSRQYLQQQNQIAAKNMNPNPFASDGPYSNVFGLEPNYPCCTVNHPQGWPKFASNAFLKTSDGEGLVHLYLGPFKTTTVLGQGNSVTVEVDTIYPFSDTLTTKVTATKAFKYYVRIPSWVVGGTISSGAGSSSPLSPSNGLQEVDIPAGTSTFTLTLPAEITIESRPHNSIAVHRGPFTYAFDIQRKQTVLKTDPNEPHAVDLQFDATEDWQYAIDPASLKFNANSPSALPSPIFDSGLPPLSISAKACKINWTVAGDTFAASPPENPDCVGPDTEITLWPFGATKLRIGEFPVMKGSNFTTTTTQTPIGEMSNGSRRSVRPLFD</sequence>
<protein>
    <recommendedName>
        <fullName evidence="3">Non-reducing end beta-L-arabinofuranosidase-like GH127 catalytic domain-containing protein</fullName>
    </recommendedName>
</protein>
<feature type="region of interest" description="Disordered" evidence="1">
    <location>
        <begin position="666"/>
        <end position="693"/>
    </location>
</feature>
<dbReference type="PANTHER" id="PTHR31151:SF0">
    <property type="entry name" value="PROLINE-TRNA LIGASE (DUF1680)"/>
    <property type="match status" value="1"/>
</dbReference>
<dbReference type="PANTHER" id="PTHR31151">
    <property type="entry name" value="PROLINE-TRNA LIGASE (DUF1680)"/>
    <property type="match status" value="1"/>
</dbReference>
<dbReference type="eggNOG" id="ENOG502QVKK">
    <property type="taxonomic scope" value="Eukaryota"/>
</dbReference>
<proteinExistence type="predicted"/>
<feature type="compositionally biased region" description="Polar residues" evidence="1">
    <location>
        <begin position="666"/>
        <end position="685"/>
    </location>
</feature>
<feature type="signal peptide" evidence="2">
    <location>
        <begin position="1"/>
        <end position="26"/>
    </location>
</feature>
<reference evidence="4 5" key="1">
    <citation type="submission" date="2015-12" db="EMBL/GenBank/DDBJ databases">
        <title>Draft genome sequence of Moniliophthora roreri, the causal agent of frosty pod rot of cacao.</title>
        <authorList>
            <person name="Aime M.C."/>
            <person name="Diaz-Valderrama J.R."/>
            <person name="Kijpornyongpan T."/>
            <person name="Phillips-Mora W."/>
        </authorList>
    </citation>
    <scope>NUCLEOTIDE SEQUENCE [LARGE SCALE GENOMIC DNA]</scope>
    <source>
        <strain evidence="4 5">MCA 2952</strain>
    </source>
</reference>
<dbReference type="InterPro" id="IPR012878">
    <property type="entry name" value="Beta-AFase-like_GH127_cat"/>
</dbReference>
<evidence type="ECO:0000256" key="2">
    <source>
        <dbReference type="SAM" id="SignalP"/>
    </source>
</evidence>
<dbReference type="PROSITE" id="PS51257">
    <property type="entry name" value="PROKAR_LIPOPROTEIN"/>
    <property type="match status" value="1"/>
</dbReference>
<feature type="domain" description="Non-reducing end beta-L-arabinofuranosidase-like GH127 catalytic" evidence="3">
    <location>
        <begin position="265"/>
        <end position="421"/>
    </location>
</feature>
<dbReference type="Proteomes" id="UP000054988">
    <property type="component" value="Unassembled WGS sequence"/>
</dbReference>
<dbReference type="GO" id="GO:0005975">
    <property type="term" value="P:carbohydrate metabolic process"/>
    <property type="evidence" value="ECO:0007669"/>
    <property type="project" value="InterPro"/>
</dbReference>
<dbReference type="Pfam" id="PF07944">
    <property type="entry name" value="Beta-AFase-like_GH127_cat"/>
    <property type="match status" value="1"/>
</dbReference>
<feature type="chain" id="PRO_5006901482" description="Non-reducing end beta-L-arabinofuranosidase-like GH127 catalytic domain-containing protein" evidence="2">
    <location>
        <begin position="27"/>
        <end position="693"/>
    </location>
</feature>
<evidence type="ECO:0000259" key="3">
    <source>
        <dbReference type="Pfam" id="PF07944"/>
    </source>
</evidence>
<gene>
    <name evidence="4" type="ORF">WG66_15889</name>
</gene>
<dbReference type="InterPro" id="IPR008928">
    <property type="entry name" value="6-hairpin_glycosidase_sf"/>
</dbReference>
<name>A0A0W0F5B9_MONRR</name>
<organism evidence="4 5">
    <name type="scientific">Moniliophthora roreri</name>
    <name type="common">Frosty pod rot fungus</name>
    <name type="synonym">Monilia roreri</name>
    <dbReference type="NCBI Taxonomy" id="221103"/>
    <lineage>
        <taxon>Eukaryota</taxon>
        <taxon>Fungi</taxon>
        <taxon>Dikarya</taxon>
        <taxon>Basidiomycota</taxon>
        <taxon>Agaricomycotina</taxon>
        <taxon>Agaricomycetes</taxon>
        <taxon>Agaricomycetidae</taxon>
        <taxon>Agaricales</taxon>
        <taxon>Marasmiineae</taxon>
        <taxon>Marasmiaceae</taxon>
        <taxon>Moniliophthora</taxon>
    </lineage>
</organism>
<dbReference type="SUPFAM" id="SSF48208">
    <property type="entry name" value="Six-hairpin glycosidases"/>
    <property type="match status" value="1"/>
</dbReference>
<evidence type="ECO:0000313" key="4">
    <source>
        <dbReference type="EMBL" id="KTB31526.1"/>
    </source>
</evidence>
<dbReference type="AlphaFoldDB" id="A0A0W0F5B9"/>
<keyword evidence="2" id="KW-0732">Signal</keyword>
<accession>A0A0W0F5B9</accession>
<evidence type="ECO:0000256" key="1">
    <source>
        <dbReference type="SAM" id="MobiDB-lite"/>
    </source>
</evidence>
<comment type="caution">
    <text evidence="4">The sequence shown here is derived from an EMBL/GenBank/DDBJ whole genome shotgun (WGS) entry which is preliminary data.</text>
</comment>